<evidence type="ECO:0000256" key="2">
    <source>
        <dbReference type="ARBA" id="ARBA00023315"/>
    </source>
</evidence>
<dbReference type="AlphaFoldDB" id="A0A930VJW8"/>
<keyword evidence="2" id="KW-0012">Acyltransferase</keyword>
<keyword evidence="1" id="KW-0808">Transferase</keyword>
<evidence type="ECO:0000313" key="5">
    <source>
        <dbReference type="Proteomes" id="UP000660668"/>
    </source>
</evidence>
<dbReference type="Gene3D" id="3.40.630.30">
    <property type="match status" value="1"/>
</dbReference>
<dbReference type="SUPFAM" id="SSF55729">
    <property type="entry name" value="Acyl-CoA N-acyltransferases (Nat)"/>
    <property type="match status" value="1"/>
</dbReference>
<gene>
    <name evidence="4" type="ORF">ISU10_04365</name>
</gene>
<protein>
    <submittedName>
        <fullName evidence="4">N-acetyltransferase</fullName>
    </submittedName>
</protein>
<dbReference type="InterPro" id="IPR000182">
    <property type="entry name" value="GNAT_dom"/>
</dbReference>
<accession>A0A930VJW8</accession>
<organism evidence="4 5">
    <name type="scientific">Nocardioides agariphilus</name>
    <dbReference type="NCBI Taxonomy" id="433664"/>
    <lineage>
        <taxon>Bacteria</taxon>
        <taxon>Bacillati</taxon>
        <taxon>Actinomycetota</taxon>
        <taxon>Actinomycetes</taxon>
        <taxon>Propionibacteriales</taxon>
        <taxon>Nocardioidaceae</taxon>
        <taxon>Nocardioides</taxon>
    </lineage>
</organism>
<name>A0A930VJW8_9ACTN</name>
<evidence type="ECO:0000256" key="1">
    <source>
        <dbReference type="ARBA" id="ARBA00022679"/>
    </source>
</evidence>
<dbReference type="PANTHER" id="PTHR43072:SF23">
    <property type="entry name" value="UPF0039 PROTEIN C11D3.02C"/>
    <property type="match status" value="1"/>
</dbReference>
<sequence>MQIRPATEDDLPEVSAIYDHHAITSVSTFDDQTPGPERWLPKVGPDRLHGEHLLVVVADDGEVRGYAESSVFRPRPAYDHTREVSVYLGLDARQHGYGRKLYDELLGLLRADGIHVALAVIAKPNPASEALHRACGFTLVGVVEEVGWKFGAWVDTGWWQLKLGEETPEG</sequence>
<dbReference type="Proteomes" id="UP000660668">
    <property type="component" value="Unassembled WGS sequence"/>
</dbReference>
<dbReference type="GO" id="GO:0016747">
    <property type="term" value="F:acyltransferase activity, transferring groups other than amino-acyl groups"/>
    <property type="evidence" value="ECO:0007669"/>
    <property type="project" value="InterPro"/>
</dbReference>
<reference evidence="4" key="1">
    <citation type="submission" date="2020-11" db="EMBL/GenBank/DDBJ databases">
        <title>Nocardioides cynanchi sp. nov., isolated from soil of rhizosphere of Cynanchum wilfordii.</title>
        <authorList>
            <person name="Lee J.-S."/>
            <person name="Suh M.K."/>
            <person name="Kim J.-S."/>
        </authorList>
    </citation>
    <scope>NUCLEOTIDE SEQUENCE</scope>
    <source>
        <strain evidence="4">KCTC 19276</strain>
    </source>
</reference>
<dbReference type="InterPro" id="IPR016181">
    <property type="entry name" value="Acyl_CoA_acyltransferase"/>
</dbReference>
<dbReference type="EMBL" id="JADKPO010000004">
    <property type="protein sequence ID" value="MBF4766996.1"/>
    <property type="molecule type" value="Genomic_DNA"/>
</dbReference>
<keyword evidence="5" id="KW-1185">Reference proteome</keyword>
<evidence type="ECO:0000313" key="4">
    <source>
        <dbReference type="EMBL" id="MBF4766996.1"/>
    </source>
</evidence>
<dbReference type="PANTHER" id="PTHR43072">
    <property type="entry name" value="N-ACETYLTRANSFERASE"/>
    <property type="match status" value="1"/>
</dbReference>
<dbReference type="RefSeq" id="WP_194695151.1">
    <property type="nucleotide sequence ID" value="NZ_JADKPO010000004.1"/>
</dbReference>
<dbReference type="PROSITE" id="PS51186">
    <property type="entry name" value="GNAT"/>
    <property type="match status" value="1"/>
</dbReference>
<feature type="domain" description="N-acetyltransferase" evidence="3">
    <location>
        <begin position="1"/>
        <end position="164"/>
    </location>
</feature>
<dbReference type="CDD" id="cd04301">
    <property type="entry name" value="NAT_SF"/>
    <property type="match status" value="1"/>
</dbReference>
<dbReference type="Pfam" id="PF13420">
    <property type="entry name" value="Acetyltransf_4"/>
    <property type="match status" value="1"/>
</dbReference>
<evidence type="ECO:0000259" key="3">
    <source>
        <dbReference type="PROSITE" id="PS51186"/>
    </source>
</evidence>
<proteinExistence type="predicted"/>
<comment type="caution">
    <text evidence="4">The sequence shown here is derived from an EMBL/GenBank/DDBJ whole genome shotgun (WGS) entry which is preliminary data.</text>
</comment>